<accession>A0A8A3S2X8</accession>
<evidence type="ECO:0000313" key="2">
    <source>
        <dbReference type="EMBL" id="QSZ66273.1"/>
    </source>
</evidence>
<sequence length="331" mass="34839">MKKEQTLQNLKRLLPAALLAGLLGGGLFVFLGSYADMWCWHGIICLNHSIFDISSTLQVFVLCILALFFTGMLAVALQRGEVGSQAQAAFAGGVSGFMAFFVIRVYTRVSNLLWYVGNGGTDPVGYLIDSISYILVNFASTLFAALIMAALAVLGALILFSSLEKAATPEENARASRLVLGSTVLIILVCMIIPPLVARLMIGAGMIRVHSSAALMGTFISLEHTAPDTIVLTAHKVPPAFTLADTHFSVYIDGLDGIDVSNASAAAASGLAVAVEPADGLQAFEGSQATWKGPVFEDNSTPTSVTVIAHGTDGSEIELMVLNRSVLASLN</sequence>
<gene>
    <name evidence="2" type="ORF">RJ40_01540</name>
</gene>
<evidence type="ECO:0000313" key="3">
    <source>
        <dbReference type="Proteomes" id="UP001042704"/>
    </source>
</evidence>
<feature type="transmembrane region" description="Helical" evidence="1">
    <location>
        <begin position="175"/>
        <end position="198"/>
    </location>
</feature>
<keyword evidence="3" id="KW-1185">Reference proteome</keyword>
<keyword evidence="1" id="KW-0472">Membrane</keyword>
<name>A0A8A3S2X8_9EURY</name>
<reference evidence="2" key="1">
    <citation type="journal article" date="2001" name="Int. J. Syst. Evol. Microbiol.">
        <title>Methanofollis aquaemaris sp. nov., a methanogen isolated from an aquaculture fish pond.</title>
        <authorList>
            <person name="Lai M.C."/>
            <person name="Chen S.C."/>
        </authorList>
    </citation>
    <scope>NUCLEOTIDE SEQUENCE</scope>
    <source>
        <strain evidence="2">N2F9704</strain>
    </source>
</reference>
<feature type="transmembrane region" description="Helical" evidence="1">
    <location>
        <begin position="55"/>
        <end position="76"/>
    </location>
</feature>
<evidence type="ECO:0000256" key="1">
    <source>
        <dbReference type="SAM" id="Phobius"/>
    </source>
</evidence>
<proteinExistence type="predicted"/>
<feature type="transmembrane region" description="Helical" evidence="1">
    <location>
        <begin position="142"/>
        <end position="163"/>
    </location>
</feature>
<dbReference type="EMBL" id="CP036172">
    <property type="protein sequence ID" value="QSZ66273.1"/>
    <property type="molecule type" value="Genomic_DNA"/>
</dbReference>
<keyword evidence="1" id="KW-1133">Transmembrane helix</keyword>
<dbReference type="Proteomes" id="UP001042704">
    <property type="component" value="Chromosome"/>
</dbReference>
<dbReference type="RefSeq" id="WP_265581596.1">
    <property type="nucleotide sequence ID" value="NZ_CP036172.1"/>
</dbReference>
<dbReference type="AlphaFoldDB" id="A0A8A3S2X8"/>
<reference evidence="2" key="2">
    <citation type="submission" date="2019-02" db="EMBL/GenBank/DDBJ databases">
        <authorList>
            <person name="Chen S.-C."/>
            <person name="Chien H.-H."/>
            <person name="Lai M.-C."/>
        </authorList>
    </citation>
    <scope>NUCLEOTIDE SEQUENCE</scope>
    <source>
        <strain evidence="2">N2F9704</strain>
    </source>
</reference>
<organism evidence="2 3">
    <name type="scientific">Methanofollis aquaemaris</name>
    <dbReference type="NCBI Taxonomy" id="126734"/>
    <lineage>
        <taxon>Archaea</taxon>
        <taxon>Methanobacteriati</taxon>
        <taxon>Methanobacteriota</taxon>
        <taxon>Stenosarchaea group</taxon>
        <taxon>Methanomicrobia</taxon>
        <taxon>Methanomicrobiales</taxon>
        <taxon>Methanomicrobiaceae</taxon>
        <taxon>Methanofollis</taxon>
    </lineage>
</organism>
<feature type="transmembrane region" description="Helical" evidence="1">
    <location>
        <begin position="12"/>
        <end position="35"/>
    </location>
</feature>
<feature type="transmembrane region" description="Helical" evidence="1">
    <location>
        <begin position="88"/>
        <end position="106"/>
    </location>
</feature>
<dbReference type="KEGG" id="maqe:RJ40_01540"/>
<dbReference type="GeneID" id="76422999"/>
<protein>
    <submittedName>
        <fullName evidence="2">Uncharacterized protein</fullName>
    </submittedName>
</protein>
<keyword evidence="1" id="KW-0812">Transmembrane</keyword>